<reference evidence="2" key="1">
    <citation type="submission" date="2017-02" db="UniProtKB">
        <authorList>
            <consortium name="WormBaseParasite"/>
        </authorList>
    </citation>
    <scope>IDENTIFICATION</scope>
</reference>
<protein>
    <submittedName>
        <fullName evidence="2">Uncharacterized protein</fullName>
    </submittedName>
</protein>
<sequence length="50" mass="5839">MRAIKKILEFFKEEYNTIGTIVAIKNSVTIFINIVDMFDFIVDHISSFPE</sequence>
<accession>A0A0M3HIK7</accession>
<evidence type="ECO:0000313" key="2">
    <source>
        <dbReference type="WBParaSite" id="ALUE_0000135201-mRNA-1"/>
    </source>
</evidence>
<proteinExistence type="predicted"/>
<dbReference type="WBParaSite" id="ALUE_0000135201-mRNA-1">
    <property type="protein sequence ID" value="ALUE_0000135201-mRNA-1"/>
    <property type="gene ID" value="ALUE_0000135201"/>
</dbReference>
<organism evidence="1 2">
    <name type="scientific">Ascaris lumbricoides</name>
    <name type="common">Giant roundworm</name>
    <dbReference type="NCBI Taxonomy" id="6252"/>
    <lineage>
        <taxon>Eukaryota</taxon>
        <taxon>Metazoa</taxon>
        <taxon>Ecdysozoa</taxon>
        <taxon>Nematoda</taxon>
        <taxon>Chromadorea</taxon>
        <taxon>Rhabditida</taxon>
        <taxon>Spirurina</taxon>
        <taxon>Ascaridomorpha</taxon>
        <taxon>Ascaridoidea</taxon>
        <taxon>Ascarididae</taxon>
        <taxon>Ascaris</taxon>
    </lineage>
</organism>
<keyword evidence="1" id="KW-1185">Reference proteome</keyword>
<dbReference type="Proteomes" id="UP000036681">
    <property type="component" value="Unplaced"/>
</dbReference>
<dbReference type="AlphaFoldDB" id="A0A0M3HIK7"/>
<evidence type="ECO:0000313" key="1">
    <source>
        <dbReference type="Proteomes" id="UP000036681"/>
    </source>
</evidence>
<name>A0A0M3HIK7_ASCLU</name>